<dbReference type="PANTHER" id="PTHR35333:SF3">
    <property type="entry name" value="BETA-LACTAMASE-TYPE TRANSPEPTIDASE FOLD CONTAINING PROTEIN"/>
    <property type="match status" value="1"/>
</dbReference>
<dbReference type="InterPro" id="IPR045155">
    <property type="entry name" value="Beta-lactam_cat"/>
</dbReference>
<dbReference type="GO" id="GO:0008800">
    <property type="term" value="F:beta-lactamase activity"/>
    <property type="evidence" value="ECO:0007669"/>
    <property type="project" value="UniProtKB-EC"/>
</dbReference>
<evidence type="ECO:0000256" key="3">
    <source>
        <dbReference type="ARBA" id="ARBA00022801"/>
    </source>
</evidence>
<feature type="domain" description="Beta-lactamase class A catalytic" evidence="7">
    <location>
        <begin position="64"/>
        <end position="278"/>
    </location>
</feature>
<dbReference type="PROSITE" id="PS51257">
    <property type="entry name" value="PROKAR_LIPOPROTEIN"/>
    <property type="match status" value="1"/>
</dbReference>
<keyword evidence="3 5" id="KW-0378">Hydrolase</keyword>
<evidence type="ECO:0000256" key="1">
    <source>
        <dbReference type="ARBA" id="ARBA00009009"/>
    </source>
</evidence>
<comment type="caution">
    <text evidence="8">The sequence shown here is derived from an EMBL/GenBank/DDBJ whole genome shotgun (WGS) entry which is preliminary data.</text>
</comment>
<dbReference type="EC" id="3.5.2.6" evidence="2 5"/>
<dbReference type="Gene3D" id="3.40.710.10">
    <property type="entry name" value="DD-peptidase/beta-lactamase superfamily"/>
    <property type="match status" value="1"/>
</dbReference>
<protein>
    <recommendedName>
        <fullName evidence="2 5">Beta-lactamase</fullName>
        <ecNumber evidence="2 5">3.5.2.6</ecNumber>
    </recommendedName>
</protein>
<organism evidence="8 9">
    <name type="scientific">Romboutsia sedimentorum</name>
    <dbReference type="NCBI Taxonomy" id="1368474"/>
    <lineage>
        <taxon>Bacteria</taxon>
        <taxon>Bacillati</taxon>
        <taxon>Bacillota</taxon>
        <taxon>Clostridia</taxon>
        <taxon>Peptostreptococcales</taxon>
        <taxon>Peptostreptococcaceae</taxon>
        <taxon>Romboutsia</taxon>
    </lineage>
</organism>
<feature type="region of interest" description="Disordered" evidence="6">
    <location>
        <begin position="175"/>
        <end position="197"/>
    </location>
</feature>
<dbReference type="RefSeq" id="WP_284133227.1">
    <property type="nucleotide sequence ID" value="NZ_JASKYM010000006.1"/>
</dbReference>
<evidence type="ECO:0000313" key="8">
    <source>
        <dbReference type="EMBL" id="MDK2564299.1"/>
    </source>
</evidence>
<comment type="catalytic activity">
    <reaction evidence="5">
        <text>a beta-lactam + H2O = a substituted beta-amino acid</text>
        <dbReference type="Rhea" id="RHEA:20401"/>
        <dbReference type="ChEBI" id="CHEBI:15377"/>
        <dbReference type="ChEBI" id="CHEBI:35627"/>
        <dbReference type="ChEBI" id="CHEBI:140347"/>
        <dbReference type="EC" id="3.5.2.6"/>
    </reaction>
</comment>
<reference evidence="8 9" key="1">
    <citation type="submission" date="2023-05" db="EMBL/GenBank/DDBJ databases">
        <title>Rombocin, a short stable natural nisin variant, displays selective antimicrobial activity against Listeria monocytogenes and employs dual mode of action to kill target bacterial strains.</title>
        <authorList>
            <person name="Wambui J."/>
            <person name="Stephan R."/>
            <person name="Kuipers O.P."/>
        </authorList>
    </citation>
    <scope>NUCLEOTIDE SEQUENCE [LARGE SCALE GENOMIC DNA]</scope>
    <source>
        <strain evidence="8 9">RC002</strain>
    </source>
</reference>
<dbReference type="NCBIfam" id="NF033103">
    <property type="entry name" value="bla_class_A"/>
    <property type="match status" value="1"/>
</dbReference>
<evidence type="ECO:0000256" key="2">
    <source>
        <dbReference type="ARBA" id="ARBA00012865"/>
    </source>
</evidence>
<evidence type="ECO:0000256" key="5">
    <source>
        <dbReference type="RuleBase" id="RU361140"/>
    </source>
</evidence>
<sequence>MKKLINIKSKKFNVSILVLMVLFFLTGCSNLENKSSKEDTNKKIDKEYSAEFAKLEDDYGVKLGVYAFDTETNKEISYNSDERFAYCSTYKALAAGAVLDKYSIEDLKQVVNFTKEDVLSYAPVAKDKLDTGMTIEEICEAAVGQSDNTAGNLLFELIDGPNGFKTALNKLGDTVTDSSRKETELNEATPGDIRDTSTPKQLVMDLKEYATKKVLTQDKQKIFIDWMSNNETGDELIRAGAPKNWAVADKSGAGSYGTRNDIAIVTPPNRKPIVVAVLSKKDEKDADYDNKLIKDASRIIFDYIQNGLVS</sequence>
<dbReference type="EMBL" id="JASKYM010000006">
    <property type="protein sequence ID" value="MDK2564299.1"/>
    <property type="molecule type" value="Genomic_DNA"/>
</dbReference>
<dbReference type="InterPro" id="IPR012338">
    <property type="entry name" value="Beta-lactam/transpept-like"/>
</dbReference>
<evidence type="ECO:0000259" key="7">
    <source>
        <dbReference type="Pfam" id="PF13354"/>
    </source>
</evidence>
<gene>
    <name evidence="8" type="primary">bla</name>
    <name evidence="8" type="ORF">QOZ84_12125</name>
</gene>
<comment type="similarity">
    <text evidence="1 5">Belongs to the class-A beta-lactamase family.</text>
</comment>
<evidence type="ECO:0000313" key="9">
    <source>
        <dbReference type="Proteomes" id="UP001301012"/>
    </source>
</evidence>
<dbReference type="PROSITE" id="PS00146">
    <property type="entry name" value="BETA_LACTAMASE_A"/>
    <property type="match status" value="1"/>
</dbReference>
<dbReference type="InterPro" id="IPR023650">
    <property type="entry name" value="Beta-lactam_class-A_AS"/>
</dbReference>
<dbReference type="Pfam" id="PF13354">
    <property type="entry name" value="Beta-lactamase2"/>
    <property type="match status" value="1"/>
</dbReference>
<keyword evidence="4 5" id="KW-0046">Antibiotic resistance</keyword>
<accession>A0ABT7EBI6</accession>
<proteinExistence type="inferred from homology"/>
<name>A0ABT7EBI6_9FIRM</name>
<evidence type="ECO:0000256" key="4">
    <source>
        <dbReference type="ARBA" id="ARBA00023251"/>
    </source>
</evidence>
<dbReference type="SUPFAM" id="SSF56601">
    <property type="entry name" value="beta-lactamase/transpeptidase-like"/>
    <property type="match status" value="1"/>
</dbReference>
<keyword evidence="9" id="KW-1185">Reference proteome</keyword>
<dbReference type="InterPro" id="IPR000871">
    <property type="entry name" value="Beta-lactam_class-A"/>
</dbReference>
<dbReference type="PANTHER" id="PTHR35333">
    <property type="entry name" value="BETA-LACTAMASE"/>
    <property type="match status" value="1"/>
</dbReference>
<dbReference type="Proteomes" id="UP001301012">
    <property type="component" value="Unassembled WGS sequence"/>
</dbReference>
<evidence type="ECO:0000256" key="6">
    <source>
        <dbReference type="SAM" id="MobiDB-lite"/>
    </source>
</evidence>
<dbReference type="PRINTS" id="PR00118">
    <property type="entry name" value="BLACTAMASEA"/>
</dbReference>